<feature type="chain" id="PRO_5043866349" evidence="1">
    <location>
        <begin position="21"/>
        <end position="284"/>
    </location>
</feature>
<sequence>MDHLRPLLLWTSAALTGALLAPGERLRSLLPDTALGDNDRPPAGLFDNVEREFIHRLAAAQRYDVDLSRSDPDAADPLAEGCVTLTCLDQAFEDPARLHALLQRVRSRLRYGGYFYGVCAESSALWSSAQKEYEARQLQRAPSGPPIPPARPTVLHPVTADMRFTLRAAEYWRGSANAAYGQLYTLSLTAPESDSRRETYLVNFAELCQVATSCGFRFVDAINLRDFWEEFHKPLQHCDWMAAVSGVEVGVGPQAVFRPSPRALEMAAYFSTFVLVAADADDFE</sequence>
<dbReference type="Gene3D" id="3.40.50.150">
    <property type="entry name" value="Vaccinia Virus protein VP39"/>
    <property type="match status" value="1"/>
</dbReference>
<keyword evidence="1" id="KW-0732">Signal</keyword>
<name>A0AAV9IV51_CYACA</name>
<evidence type="ECO:0000313" key="2">
    <source>
        <dbReference type="EMBL" id="KAK4536173.1"/>
    </source>
</evidence>
<accession>A0AAV9IV51</accession>
<dbReference type="AlphaFoldDB" id="A0AAV9IV51"/>
<evidence type="ECO:0000313" key="3">
    <source>
        <dbReference type="Proteomes" id="UP001301350"/>
    </source>
</evidence>
<proteinExistence type="predicted"/>
<comment type="caution">
    <text evidence="2">The sequence shown here is derived from an EMBL/GenBank/DDBJ whole genome shotgun (WGS) entry which is preliminary data.</text>
</comment>
<dbReference type="PANTHER" id="PTHR12189:SF3">
    <property type="entry name" value="MRNA (GUANINE-N(7))-METHYLTRANSFERASE"/>
    <property type="match status" value="1"/>
</dbReference>
<dbReference type="GO" id="GO:0004482">
    <property type="term" value="F:mRNA 5'-cap (guanine-N7-)-methyltransferase activity"/>
    <property type="evidence" value="ECO:0007669"/>
    <property type="project" value="InterPro"/>
</dbReference>
<dbReference type="Proteomes" id="UP001301350">
    <property type="component" value="Unassembled WGS sequence"/>
</dbReference>
<dbReference type="InterPro" id="IPR039753">
    <property type="entry name" value="RG7MT1"/>
</dbReference>
<dbReference type="PANTHER" id="PTHR12189">
    <property type="entry name" value="MRNA GUANINE-7- METHYLTRANSFERASE"/>
    <property type="match status" value="1"/>
</dbReference>
<dbReference type="SUPFAM" id="SSF53335">
    <property type="entry name" value="S-adenosyl-L-methionine-dependent methyltransferases"/>
    <property type="match status" value="1"/>
</dbReference>
<reference evidence="2 3" key="1">
    <citation type="submission" date="2022-07" db="EMBL/GenBank/DDBJ databases">
        <title>Genome-wide signatures of adaptation to extreme environments.</title>
        <authorList>
            <person name="Cho C.H."/>
            <person name="Yoon H.S."/>
        </authorList>
    </citation>
    <scope>NUCLEOTIDE SEQUENCE [LARGE SCALE GENOMIC DNA]</scope>
    <source>
        <strain evidence="2 3">DBV 063 E5</strain>
    </source>
</reference>
<gene>
    <name evidence="2" type="ORF">CDCA_CDCA07G2198</name>
</gene>
<organism evidence="2 3">
    <name type="scientific">Cyanidium caldarium</name>
    <name type="common">Red alga</name>
    <dbReference type="NCBI Taxonomy" id="2771"/>
    <lineage>
        <taxon>Eukaryota</taxon>
        <taxon>Rhodophyta</taxon>
        <taxon>Bangiophyceae</taxon>
        <taxon>Cyanidiales</taxon>
        <taxon>Cyanidiaceae</taxon>
        <taxon>Cyanidium</taxon>
    </lineage>
</organism>
<feature type="signal peptide" evidence="1">
    <location>
        <begin position="1"/>
        <end position="20"/>
    </location>
</feature>
<dbReference type="EMBL" id="JANCYW010000007">
    <property type="protein sequence ID" value="KAK4536173.1"/>
    <property type="molecule type" value="Genomic_DNA"/>
</dbReference>
<protein>
    <submittedName>
        <fullName evidence="2">Uncharacterized protein</fullName>
    </submittedName>
</protein>
<dbReference type="GO" id="GO:0005634">
    <property type="term" value="C:nucleus"/>
    <property type="evidence" value="ECO:0007669"/>
    <property type="project" value="TreeGrafter"/>
</dbReference>
<keyword evidence="3" id="KW-1185">Reference proteome</keyword>
<dbReference type="InterPro" id="IPR029063">
    <property type="entry name" value="SAM-dependent_MTases_sf"/>
</dbReference>
<evidence type="ECO:0000256" key="1">
    <source>
        <dbReference type="SAM" id="SignalP"/>
    </source>
</evidence>